<sequence length="448" mass="50547">MTSNFFCYLPKGYGFIDYDIPFTMAENSVKSNSKSIYMAQNCSNPITYHTLSNRLRVVHRYCDSRVECCGLCVMAGSRNEQPEQFGLAHFVEHTIFKGTDRRRSWHIINRMESVGGELNAFTSEEATTIYSSFPAGNLARAVELIADLVSRSRFPEAEIDREREVVLDEVDSYLDSPAEAIFDDFNELLFAGSGLGHNILGNEKTIKTFTSATCRDFLDRYYTPGNMVFFYMGPATPKRVVATAERYMGHFSHPDTHVDRVVPPEVEPFDIYRDLHTHQAHTVIGARIPGMFADKNRAYSLLTNIIGGPCMNSLLNVALRERRGYVYSVDAYTSLFTDCGEMTIYFGCDREHVKPCRRIISDTLTRLADSPMKERTLSAAKKQYIGQTIVAAENREQMALSTGRALLFNGHVATRSEIIDRIMSLTPEHLRMAAEAIVPDRCSILTFG</sequence>
<name>A0A4S2FZ82_9BACT</name>
<gene>
    <name evidence="6" type="ORF">E5333_05550</name>
</gene>
<evidence type="ECO:0000313" key="7">
    <source>
        <dbReference type="Proteomes" id="UP000306630"/>
    </source>
</evidence>
<proteinExistence type="inferred from homology"/>
<comment type="similarity">
    <text evidence="2 3">Belongs to the peptidase M16 family.</text>
</comment>
<dbReference type="GO" id="GO:0006508">
    <property type="term" value="P:proteolysis"/>
    <property type="evidence" value="ECO:0007669"/>
    <property type="project" value="InterPro"/>
</dbReference>
<dbReference type="Gene3D" id="3.30.830.10">
    <property type="entry name" value="Metalloenzyme, LuxS/M16 peptidase-like"/>
    <property type="match status" value="2"/>
</dbReference>
<accession>A0A4S2FZ82</accession>
<dbReference type="SUPFAM" id="SSF63411">
    <property type="entry name" value="LuxS/MPP-like metallohydrolase"/>
    <property type="match status" value="2"/>
</dbReference>
<comment type="caution">
    <text evidence="6">The sequence shown here is derived from an EMBL/GenBank/DDBJ whole genome shotgun (WGS) entry which is preliminary data.</text>
</comment>
<evidence type="ECO:0000259" key="5">
    <source>
        <dbReference type="Pfam" id="PF05193"/>
    </source>
</evidence>
<organism evidence="6 7">
    <name type="scientific">Muribaculum intestinale</name>
    <dbReference type="NCBI Taxonomy" id="1796646"/>
    <lineage>
        <taxon>Bacteria</taxon>
        <taxon>Pseudomonadati</taxon>
        <taxon>Bacteroidota</taxon>
        <taxon>Bacteroidia</taxon>
        <taxon>Bacteroidales</taxon>
        <taxon>Muribaculaceae</taxon>
        <taxon>Muribaculum</taxon>
    </lineage>
</organism>
<evidence type="ECO:0000259" key="4">
    <source>
        <dbReference type="Pfam" id="PF00675"/>
    </source>
</evidence>
<feature type="domain" description="Peptidase M16 C-terminal" evidence="5">
    <location>
        <begin position="209"/>
        <end position="384"/>
    </location>
</feature>
<dbReference type="RefSeq" id="WP_123612287.1">
    <property type="nucleotide sequence ID" value="NZ_CAQAEM010000020.1"/>
</dbReference>
<evidence type="ECO:0000256" key="1">
    <source>
        <dbReference type="ARBA" id="ARBA00001947"/>
    </source>
</evidence>
<dbReference type="EMBL" id="SRYD01000017">
    <property type="protein sequence ID" value="TGY74806.1"/>
    <property type="molecule type" value="Genomic_DNA"/>
</dbReference>
<evidence type="ECO:0000256" key="3">
    <source>
        <dbReference type="RuleBase" id="RU004447"/>
    </source>
</evidence>
<dbReference type="AlphaFoldDB" id="A0A4S2FZ82"/>
<dbReference type="PANTHER" id="PTHR11851:SF49">
    <property type="entry name" value="MITOCHONDRIAL-PROCESSING PEPTIDASE SUBUNIT ALPHA"/>
    <property type="match status" value="1"/>
</dbReference>
<dbReference type="InterPro" id="IPR050361">
    <property type="entry name" value="MPP/UQCRC_Complex"/>
</dbReference>
<dbReference type="PROSITE" id="PS00143">
    <property type="entry name" value="INSULINASE"/>
    <property type="match status" value="1"/>
</dbReference>
<dbReference type="InterPro" id="IPR011249">
    <property type="entry name" value="Metalloenz_LuxS/M16"/>
</dbReference>
<reference evidence="6 7" key="1">
    <citation type="submission" date="2019-04" db="EMBL/GenBank/DDBJ databases">
        <title>Microbes associate with the intestines of laboratory mice.</title>
        <authorList>
            <person name="Navarre W."/>
            <person name="Wong E."/>
            <person name="Huang K."/>
            <person name="Tropini C."/>
            <person name="Ng K."/>
            <person name="Yu B."/>
        </authorList>
    </citation>
    <scope>NUCLEOTIDE SEQUENCE [LARGE SCALE GENOMIC DNA]</scope>
    <source>
        <strain evidence="6 7">NM06_A21</strain>
    </source>
</reference>
<protein>
    <submittedName>
        <fullName evidence="6">Insulinase family protein</fullName>
    </submittedName>
</protein>
<comment type="cofactor">
    <cofactor evidence="1">
        <name>Zn(2+)</name>
        <dbReference type="ChEBI" id="CHEBI:29105"/>
    </cofactor>
</comment>
<evidence type="ECO:0000256" key="2">
    <source>
        <dbReference type="ARBA" id="ARBA00007261"/>
    </source>
</evidence>
<dbReference type="Proteomes" id="UP000306630">
    <property type="component" value="Unassembled WGS sequence"/>
</dbReference>
<dbReference type="Pfam" id="PF05193">
    <property type="entry name" value="Peptidase_M16_C"/>
    <property type="match status" value="1"/>
</dbReference>
<dbReference type="InterPro" id="IPR007863">
    <property type="entry name" value="Peptidase_M16_C"/>
</dbReference>
<dbReference type="GO" id="GO:0004222">
    <property type="term" value="F:metalloendopeptidase activity"/>
    <property type="evidence" value="ECO:0007669"/>
    <property type="project" value="InterPro"/>
</dbReference>
<dbReference type="Pfam" id="PF00675">
    <property type="entry name" value="Peptidase_M16"/>
    <property type="match status" value="1"/>
</dbReference>
<dbReference type="InterPro" id="IPR001431">
    <property type="entry name" value="Pept_M16_Zn_BS"/>
</dbReference>
<evidence type="ECO:0000313" key="6">
    <source>
        <dbReference type="EMBL" id="TGY74806.1"/>
    </source>
</evidence>
<dbReference type="InterPro" id="IPR011765">
    <property type="entry name" value="Pept_M16_N"/>
</dbReference>
<dbReference type="PANTHER" id="PTHR11851">
    <property type="entry name" value="METALLOPROTEASE"/>
    <property type="match status" value="1"/>
</dbReference>
<feature type="domain" description="Peptidase M16 N-terminal" evidence="4">
    <location>
        <begin position="69"/>
        <end position="201"/>
    </location>
</feature>
<dbReference type="GO" id="GO:0046872">
    <property type="term" value="F:metal ion binding"/>
    <property type="evidence" value="ECO:0007669"/>
    <property type="project" value="InterPro"/>
</dbReference>